<dbReference type="InterPro" id="IPR052709">
    <property type="entry name" value="Transposase-MT_Hybrid"/>
</dbReference>
<dbReference type="PANTHER" id="PTHR46060:SF1">
    <property type="entry name" value="MARINER MOS1 TRANSPOSASE-LIKE PROTEIN"/>
    <property type="match status" value="1"/>
</dbReference>
<gene>
    <name evidence="1" type="ORF">B7P43_G15437</name>
</gene>
<protein>
    <recommendedName>
        <fullName evidence="3">Mos1 transposase HTH domain-containing protein</fullName>
    </recommendedName>
</protein>
<dbReference type="InterPro" id="IPR036397">
    <property type="entry name" value="RNaseH_sf"/>
</dbReference>
<evidence type="ECO:0000313" key="1">
    <source>
        <dbReference type="EMBL" id="PNF20262.1"/>
    </source>
</evidence>
<dbReference type="Gene3D" id="3.30.420.10">
    <property type="entry name" value="Ribonuclease H-like superfamily/Ribonuclease H"/>
    <property type="match status" value="1"/>
</dbReference>
<dbReference type="Proteomes" id="UP000235965">
    <property type="component" value="Unassembled WGS sequence"/>
</dbReference>
<accession>A0A2J7PV94</accession>
<reference evidence="1 2" key="1">
    <citation type="submission" date="2017-12" db="EMBL/GenBank/DDBJ databases">
        <title>Hemimetabolous genomes reveal molecular basis of termite eusociality.</title>
        <authorList>
            <person name="Harrison M.C."/>
            <person name="Jongepier E."/>
            <person name="Robertson H.M."/>
            <person name="Arning N."/>
            <person name="Bitard-Feildel T."/>
            <person name="Chao H."/>
            <person name="Childers C.P."/>
            <person name="Dinh H."/>
            <person name="Doddapaneni H."/>
            <person name="Dugan S."/>
            <person name="Gowin J."/>
            <person name="Greiner C."/>
            <person name="Han Y."/>
            <person name="Hu H."/>
            <person name="Hughes D.S.T."/>
            <person name="Huylmans A.-K."/>
            <person name="Kemena C."/>
            <person name="Kremer L.P.M."/>
            <person name="Lee S.L."/>
            <person name="Lopez-Ezquerra A."/>
            <person name="Mallet L."/>
            <person name="Monroy-Kuhn J.M."/>
            <person name="Moser A."/>
            <person name="Murali S.C."/>
            <person name="Muzny D.M."/>
            <person name="Otani S."/>
            <person name="Piulachs M.-D."/>
            <person name="Poelchau M."/>
            <person name="Qu J."/>
            <person name="Schaub F."/>
            <person name="Wada-Katsumata A."/>
            <person name="Worley K.C."/>
            <person name="Xie Q."/>
            <person name="Ylla G."/>
            <person name="Poulsen M."/>
            <person name="Gibbs R.A."/>
            <person name="Schal C."/>
            <person name="Richards S."/>
            <person name="Belles X."/>
            <person name="Korb J."/>
            <person name="Bornberg-Bauer E."/>
        </authorList>
    </citation>
    <scope>NUCLEOTIDE SEQUENCE [LARGE SCALE GENOMIC DNA]</scope>
    <source>
        <tissue evidence="1">Whole body</tissue>
    </source>
</reference>
<comment type="caution">
    <text evidence="1">The sequence shown here is derived from an EMBL/GenBank/DDBJ whole genome shotgun (WGS) entry which is preliminary data.</text>
</comment>
<dbReference type="PANTHER" id="PTHR46060">
    <property type="entry name" value="MARINER MOS1 TRANSPOSASE-LIKE PROTEIN"/>
    <property type="match status" value="1"/>
</dbReference>
<dbReference type="InParanoid" id="A0A2J7PV94"/>
<evidence type="ECO:0008006" key="3">
    <source>
        <dbReference type="Google" id="ProtNLM"/>
    </source>
</evidence>
<organism evidence="1 2">
    <name type="scientific">Cryptotermes secundus</name>
    <dbReference type="NCBI Taxonomy" id="105785"/>
    <lineage>
        <taxon>Eukaryota</taxon>
        <taxon>Metazoa</taxon>
        <taxon>Ecdysozoa</taxon>
        <taxon>Arthropoda</taxon>
        <taxon>Hexapoda</taxon>
        <taxon>Insecta</taxon>
        <taxon>Pterygota</taxon>
        <taxon>Neoptera</taxon>
        <taxon>Polyneoptera</taxon>
        <taxon>Dictyoptera</taxon>
        <taxon>Blattodea</taxon>
        <taxon>Blattoidea</taxon>
        <taxon>Termitoidae</taxon>
        <taxon>Kalotermitidae</taxon>
        <taxon>Cryptotermitinae</taxon>
        <taxon>Cryptotermes</taxon>
    </lineage>
</organism>
<keyword evidence="2" id="KW-1185">Reference proteome</keyword>
<dbReference type="AlphaFoldDB" id="A0A2J7PV94"/>
<sequence length="195" mass="22181">MGVTQIKEWFNRFKHGCMSADSEQRSGRLSRSRNSDVIEKVRTLIMEDCPLAIHEVADEVGISRGSANTILTEDLGARRMTAKFVPKLLSPEQQQLRLEVALDMLECTYRDPDHTSLLVREFQAKHHMATLPQPPYSPDLAPANFFLFPRIKTALKGRHFESIQAIQAAVTTALNEVPVEAFEGAYRAWESRWQK</sequence>
<proteinExistence type="predicted"/>
<evidence type="ECO:0000313" key="2">
    <source>
        <dbReference type="Proteomes" id="UP000235965"/>
    </source>
</evidence>
<dbReference type="GO" id="GO:0003676">
    <property type="term" value="F:nucleic acid binding"/>
    <property type="evidence" value="ECO:0007669"/>
    <property type="project" value="InterPro"/>
</dbReference>
<dbReference type="EMBL" id="NEVH01020968">
    <property type="protein sequence ID" value="PNF20262.1"/>
    <property type="molecule type" value="Genomic_DNA"/>
</dbReference>
<name>A0A2J7PV94_9NEOP</name>